<evidence type="ECO:0000313" key="2">
    <source>
        <dbReference type="Proteomes" id="UP001286313"/>
    </source>
</evidence>
<name>A0AAE1FSD3_PETCI</name>
<reference evidence="1" key="1">
    <citation type="submission" date="2023-10" db="EMBL/GenBank/DDBJ databases">
        <title>Genome assemblies of two species of porcelain crab, Petrolisthes cinctipes and Petrolisthes manimaculis (Anomura: Porcellanidae).</title>
        <authorList>
            <person name="Angst P."/>
        </authorList>
    </citation>
    <scope>NUCLEOTIDE SEQUENCE</scope>
    <source>
        <strain evidence="1">PB745_01</strain>
        <tissue evidence="1">Gill</tissue>
    </source>
</reference>
<evidence type="ECO:0000313" key="1">
    <source>
        <dbReference type="EMBL" id="KAK3878906.1"/>
    </source>
</evidence>
<sequence length="90" mass="9632">MMTDALMVVAVGGCAYDCRVQCGSRRVVHTQGIGVLVPVVEGVEGVEVPSRGVAHCTVQFDSALIGLDLSCLRRRRHSILEIPARSNITV</sequence>
<dbReference type="Proteomes" id="UP001286313">
    <property type="component" value="Unassembled WGS sequence"/>
</dbReference>
<dbReference type="EMBL" id="JAWQEG010001513">
    <property type="protein sequence ID" value="KAK3878906.1"/>
    <property type="molecule type" value="Genomic_DNA"/>
</dbReference>
<accession>A0AAE1FSD3</accession>
<dbReference type="AlphaFoldDB" id="A0AAE1FSD3"/>
<gene>
    <name evidence="1" type="ORF">Pcinc_016450</name>
</gene>
<protein>
    <submittedName>
        <fullName evidence="1">Uncharacterized protein</fullName>
    </submittedName>
</protein>
<keyword evidence="2" id="KW-1185">Reference proteome</keyword>
<proteinExistence type="predicted"/>
<comment type="caution">
    <text evidence="1">The sequence shown here is derived from an EMBL/GenBank/DDBJ whole genome shotgun (WGS) entry which is preliminary data.</text>
</comment>
<organism evidence="1 2">
    <name type="scientific">Petrolisthes cinctipes</name>
    <name type="common">Flat porcelain crab</name>
    <dbReference type="NCBI Taxonomy" id="88211"/>
    <lineage>
        <taxon>Eukaryota</taxon>
        <taxon>Metazoa</taxon>
        <taxon>Ecdysozoa</taxon>
        <taxon>Arthropoda</taxon>
        <taxon>Crustacea</taxon>
        <taxon>Multicrustacea</taxon>
        <taxon>Malacostraca</taxon>
        <taxon>Eumalacostraca</taxon>
        <taxon>Eucarida</taxon>
        <taxon>Decapoda</taxon>
        <taxon>Pleocyemata</taxon>
        <taxon>Anomura</taxon>
        <taxon>Galatheoidea</taxon>
        <taxon>Porcellanidae</taxon>
        <taxon>Petrolisthes</taxon>
    </lineage>
</organism>